<gene>
    <name evidence="2" type="ORF">COCVIDRAFT_18234</name>
</gene>
<evidence type="ECO:0000256" key="1">
    <source>
        <dbReference type="SAM" id="MobiDB-lite"/>
    </source>
</evidence>
<dbReference type="HOGENOM" id="CLU_2209557_0_0_1"/>
<evidence type="ECO:0000313" key="2">
    <source>
        <dbReference type="EMBL" id="EUN24365.1"/>
    </source>
</evidence>
<accession>W7EEP8</accession>
<dbReference type="GeneID" id="26252141"/>
<protein>
    <submittedName>
        <fullName evidence="2">Uncharacterized protein</fullName>
    </submittedName>
</protein>
<feature type="compositionally biased region" description="Gly residues" evidence="1">
    <location>
        <begin position="67"/>
        <end position="76"/>
    </location>
</feature>
<dbReference type="RefSeq" id="XP_014553926.1">
    <property type="nucleotide sequence ID" value="XM_014698440.1"/>
</dbReference>
<keyword evidence="3" id="KW-1185">Reference proteome</keyword>
<feature type="region of interest" description="Disordered" evidence="1">
    <location>
        <begin position="39"/>
        <end position="79"/>
    </location>
</feature>
<name>W7EEP8_BIPV3</name>
<dbReference type="Proteomes" id="UP000054337">
    <property type="component" value="Unassembled WGS sequence"/>
</dbReference>
<evidence type="ECO:0000313" key="3">
    <source>
        <dbReference type="Proteomes" id="UP000054337"/>
    </source>
</evidence>
<organism evidence="2 3">
    <name type="scientific">Bipolaris victoriae (strain FI3)</name>
    <name type="common">Victoria blight of oats agent</name>
    <name type="synonym">Cochliobolus victoriae</name>
    <dbReference type="NCBI Taxonomy" id="930091"/>
    <lineage>
        <taxon>Eukaryota</taxon>
        <taxon>Fungi</taxon>
        <taxon>Dikarya</taxon>
        <taxon>Ascomycota</taxon>
        <taxon>Pezizomycotina</taxon>
        <taxon>Dothideomycetes</taxon>
        <taxon>Pleosporomycetidae</taxon>
        <taxon>Pleosporales</taxon>
        <taxon>Pleosporineae</taxon>
        <taxon>Pleosporaceae</taxon>
        <taxon>Bipolaris</taxon>
    </lineage>
</organism>
<dbReference type="AlphaFoldDB" id="W7EEP8"/>
<dbReference type="EMBL" id="KI968768">
    <property type="protein sequence ID" value="EUN24365.1"/>
    <property type="molecule type" value="Genomic_DNA"/>
</dbReference>
<proteinExistence type="predicted"/>
<reference evidence="2 3" key="1">
    <citation type="journal article" date="2013" name="PLoS Genet.">
        <title>Comparative genome structure, secondary metabolite, and effector coding capacity across Cochliobolus pathogens.</title>
        <authorList>
            <person name="Condon B.J."/>
            <person name="Leng Y."/>
            <person name="Wu D."/>
            <person name="Bushley K.E."/>
            <person name="Ohm R.A."/>
            <person name="Otillar R."/>
            <person name="Martin J."/>
            <person name="Schackwitz W."/>
            <person name="Grimwood J."/>
            <person name="MohdZainudin N."/>
            <person name="Xue C."/>
            <person name="Wang R."/>
            <person name="Manning V.A."/>
            <person name="Dhillon B."/>
            <person name="Tu Z.J."/>
            <person name="Steffenson B.J."/>
            <person name="Salamov A."/>
            <person name="Sun H."/>
            <person name="Lowry S."/>
            <person name="LaButti K."/>
            <person name="Han J."/>
            <person name="Copeland A."/>
            <person name="Lindquist E."/>
            <person name="Barry K."/>
            <person name="Schmutz J."/>
            <person name="Baker S.E."/>
            <person name="Ciuffetti L.M."/>
            <person name="Grigoriev I.V."/>
            <person name="Zhong S."/>
            <person name="Turgeon B.G."/>
        </authorList>
    </citation>
    <scope>NUCLEOTIDE SEQUENCE [LARGE SCALE GENOMIC DNA]</scope>
    <source>
        <strain evidence="2 3">FI3</strain>
    </source>
</reference>
<sequence>MSFANINKASWAGDEDAKVQGLNTAWKSVYKRNRRVRHMSQSVIAGPKVGQGRKPNRKGSFIRVQGSKGGSEGGSGRAMTPRLWDYPGGYMAKGFGNDRVDGLGKGC</sequence>